<organism evidence="1 2">
    <name type="scientific">Thiocapsa rosea</name>
    <dbReference type="NCBI Taxonomy" id="69360"/>
    <lineage>
        <taxon>Bacteria</taxon>
        <taxon>Pseudomonadati</taxon>
        <taxon>Pseudomonadota</taxon>
        <taxon>Gammaproteobacteria</taxon>
        <taxon>Chromatiales</taxon>
        <taxon>Chromatiaceae</taxon>
        <taxon>Thiocapsa</taxon>
    </lineage>
</organism>
<comment type="caution">
    <text evidence="1">The sequence shown here is derived from an EMBL/GenBank/DDBJ whole genome shotgun (WGS) entry which is preliminary data.</text>
</comment>
<name>A0A495V3A4_9GAMM</name>
<protein>
    <submittedName>
        <fullName evidence="1">Uncharacterized protein</fullName>
    </submittedName>
</protein>
<keyword evidence="2" id="KW-1185">Reference proteome</keyword>
<evidence type="ECO:0000313" key="1">
    <source>
        <dbReference type="EMBL" id="RKT43886.1"/>
    </source>
</evidence>
<dbReference type="EMBL" id="RBXL01000001">
    <property type="protein sequence ID" value="RKT43886.1"/>
    <property type="molecule type" value="Genomic_DNA"/>
</dbReference>
<accession>A0A495V3A4</accession>
<gene>
    <name evidence="1" type="ORF">BDD21_1250</name>
</gene>
<reference evidence="1 2" key="1">
    <citation type="submission" date="2018-10" db="EMBL/GenBank/DDBJ databases">
        <title>Genomic Encyclopedia of Archaeal and Bacterial Type Strains, Phase II (KMG-II): from individual species to whole genera.</title>
        <authorList>
            <person name="Goeker M."/>
        </authorList>
    </citation>
    <scope>NUCLEOTIDE SEQUENCE [LARGE SCALE GENOMIC DNA]</scope>
    <source>
        <strain evidence="1 2">DSM 235</strain>
    </source>
</reference>
<dbReference type="AlphaFoldDB" id="A0A495V3A4"/>
<evidence type="ECO:0000313" key="2">
    <source>
        <dbReference type="Proteomes" id="UP000274556"/>
    </source>
</evidence>
<dbReference type="Proteomes" id="UP000274556">
    <property type="component" value="Unassembled WGS sequence"/>
</dbReference>
<proteinExistence type="predicted"/>
<sequence length="32" mass="3694">MGFAELYPSYGFGFFELFFILLDRVGEDRADA</sequence>